<dbReference type="STRING" id="584787.GCA_001247655_01541"/>
<dbReference type="HAMAP" id="MF_00767">
    <property type="entry name" value="Arg_catab_AstE"/>
    <property type="match status" value="1"/>
</dbReference>
<dbReference type="GO" id="GO:0009017">
    <property type="term" value="F:succinylglutamate desuccinylase activity"/>
    <property type="evidence" value="ECO:0007669"/>
    <property type="project" value="UniProtKB-UniRule"/>
</dbReference>
<keyword evidence="3 5" id="KW-0378">Hydrolase</keyword>
<comment type="cofactor">
    <cofactor evidence="5">
        <name>Zn(2+)</name>
        <dbReference type="ChEBI" id="CHEBI:29105"/>
    </cofactor>
    <text evidence="5">Binds 1 zinc ion per subunit.</text>
</comment>
<evidence type="ECO:0000313" key="9">
    <source>
        <dbReference type="EMBL" id="ROQ29691.1"/>
    </source>
</evidence>
<organism evidence="9 10">
    <name type="scientific">Gallaecimonas pentaromativorans</name>
    <dbReference type="NCBI Taxonomy" id="584787"/>
    <lineage>
        <taxon>Bacteria</taxon>
        <taxon>Pseudomonadati</taxon>
        <taxon>Pseudomonadota</taxon>
        <taxon>Gammaproteobacteria</taxon>
        <taxon>Enterobacterales</taxon>
        <taxon>Gallaecimonadaceae</taxon>
        <taxon>Gallaecimonas</taxon>
    </lineage>
</organism>
<dbReference type="InterPro" id="IPR055438">
    <property type="entry name" value="AstE_AspA_cat"/>
</dbReference>
<dbReference type="PANTHER" id="PTHR15162">
    <property type="entry name" value="ASPARTOACYLASE"/>
    <property type="match status" value="1"/>
</dbReference>
<dbReference type="InterPro" id="IPR016681">
    <property type="entry name" value="SuccinylGlu_desuccinylase"/>
</dbReference>
<dbReference type="Gene3D" id="3.40.630.10">
    <property type="entry name" value="Zn peptidases"/>
    <property type="match status" value="1"/>
</dbReference>
<dbReference type="NCBIfam" id="TIGR03242">
    <property type="entry name" value="arg_catab_astE"/>
    <property type="match status" value="1"/>
</dbReference>
<feature type="active site" evidence="5">
    <location>
        <position position="222"/>
    </location>
</feature>
<dbReference type="SUPFAM" id="SSF53187">
    <property type="entry name" value="Zn-dependent exopeptidases"/>
    <property type="match status" value="1"/>
</dbReference>
<keyword evidence="2 5" id="KW-0479">Metal-binding</keyword>
<feature type="domain" description="AstE/AspA barrel-sandwich hybrid" evidence="7">
    <location>
        <begin position="262"/>
        <end position="335"/>
    </location>
</feature>
<dbReference type="Pfam" id="PF04952">
    <property type="entry name" value="AstE_AspA_hybrid"/>
    <property type="match status" value="1"/>
</dbReference>
<dbReference type="InterPro" id="IPR050178">
    <property type="entry name" value="AspA/AstE_fam"/>
</dbReference>
<dbReference type="AlphaFoldDB" id="A0A3N1PRF5"/>
<dbReference type="GO" id="GO:0016788">
    <property type="term" value="F:hydrolase activity, acting on ester bonds"/>
    <property type="evidence" value="ECO:0007669"/>
    <property type="project" value="UniProtKB-UniRule"/>
</dbReference>
<comment type="pathway">
    <text evidence="5">Amino-acid degradation; L-arginine degradation via AST pathway; L-glutamate and succinate from L-arginine: step 5/5.</text>
</comment>
<proteinExistence type="inferred from homology"/>
<gene>
    <name evidence="5" type="primary">astE</name>
    <name evidence="9" type="ORF">EDC28_10256</name>
</gene>
<evidence type="ECO:0000256" key="4">
    <source>
        <dbReference type="ARBA" id="ARBA00022833"/>
    </source>
</evidence>
<dbReference type="GO" id="GO:0019545">
    <property type="term" value="P:L-arginine catabolic process to succinate"/>
    <property type="evidence" value="ECO:0007669"/>
    <property type="project" value="UniProtKB-UniRule"/>
</dbReference>
<comment type="caution">
    <text evidence="9">The sequence shown here is derived from an EMBL/GenBank/DDBJ whole genome shotgun (WGS) entry which is preliminary data.</text>
</comment>
<feature type="binding site" evidence="5">
    <location>
        <position position="61"/>
    </location>
    <ligand>
        <name>Zn(2+)</name>
        <dbReference type="ChEBI" id="CHEBI:29105"/>
    </ligand>
</feature>
<protein>
    <recommendedName>
        <fullName evidence="5 6">Succinylglutamate desuccinylase</fullName>
        <ecNumber evidence="5 6">3.5.1.96</ecNumber>
    </recommendedName>
</protein>
<dbReference type="InterPro" id="IPR007036">
    <property type="entry name" value="Aste_AspA_hybrid_dom"/>
</dbReference>
<dbReference type="EC" id="3.5.1.96" evidence="5 6"/>
<dbReference type="PIRSF" id="PIRSF017020">
    <property type="entry name" value="AstE"/>
    <property type="match status" value="1"/>
</dbReference>
<dbReference type="NCBIfam" id="NF003706">
    <property type="entry name" value="PRK05324.1"/>
    <property type="match status" value="1"/>
</dbReference>
<dbReference type="GO" id="GO:0008270">
    <property type="term" value="F:zinc ion binding"/>
    <property type="evidence" value="ECO:0007669"/>
    <property type="project" value="UniProtKB-UniRule"/>
</dbReference>
<evidence type="ECO:0000256" key="1">
    <source>
        <dbReference type="ARBA" id="ARBA00022503"/>
    </source>
</evidence>
<sequence length="339" mass="37273">MFKDNDFLAFTLANPHGAAPAAFTTDTGIEVALWDTGILCLTPANPGNKDIVLSCGVHGNETAPIEIVRDLAKAVLDGSLPLAHRLLLLIGNPPAINAGKREIEENLNRLFSGAHSKGDGQNAERERAKALEAAVARFYHERPDAGRQEALRLHYDLHTAIRGSQHEKFVVYPFLHGKPRSKEQVMFLAECGVDTVLLSDDPTTTFSYFSTNEFAAHGFTVELGKVRPFGQNDMSRFKATADTLAKLVSQRELVLPAYDESRLNLYRISRVINKQSDSFAFTFGEDVENFTSYPKGHLLATDGAIEHRVELDAEAVIFPNAKVAVGQRACLLVARTQLD</sequence>
<dbReference type="Pfam" id="PF24827">
    <property type="entry name" value="AstE_AspA_cat"/>
    <property type="match status" value="1"/>
</dbReference>
<name>A0A3N1PRF5_9GAMM</name>
<evidence type="ECO:0000256" key="6">
    <source>
        <dbReference type="NCBIfam" id="TIGR03242"/>
    </source>
</evidence>
<feature type="binding site" evidence="5">
    <location>
        <position position="58"/>
    </location>
    <ligand>
        <name>Zn(2+)</name>
        <dbReference type="ChEBI" id="CHEBI:29105"/>
    </ligand>
</feature>
<dbReference type="Proteomes" id="UP000268033">
    <property type="component" value="Unassembled WGS sequence"/>
</dbReference>
<evidence type="ECO:0000256" key="3">
    <source>
        <dbReference type="ARBA" id="ARBA00022801"/>
    </source>
</evidence>
<dbReference type="UniPathway" id="UPA00185">
    <property type="reaction ID" value="UER00283"/>
</dbReference>
<comment type="catalytic activity">
    <reaction evidence="5">
        <text>N-succinyl-L-glutamate + H2O = L-glutamate + succinate</text>
        <dbReference type="Rhea" id="RHEA:15169"/>
        <dbReference type="ChEBI" id="CHEBI:15377"/>
        <dbReference type="ChEBI" id="CHEBI:29985"/>
        <dbReference type="ChEBI" id="CHEBI:30031"/>
        <dbReference type="ChEBI" id="CHEBI:58763"/>
        <dbReference type="EC" id="3.5.1.96"/>
    </reaction>
</comment>
<reference evidence="9 10" key="1">
    <citation type="submission" date="2018-11" db="EMBL/GenBank/DDBJ databases">
        <title>Genomic Encyclopedia of Type Strains, Phase IV (KMG-IV): sequencing the most valuable type-strain genomes for metagenomic binning, comparative biology and taxonomic classification.</title>
        <authorList>
            <person name="Goeker M."/>
        </authorList>
    </citation>
    <scope>NUCLEOTIDE SEQUENCE [LARGE SCALE GENOMIC DNA]</scope>
    <source>
        <strain evidence="9 10">DSM 21945</strain>
    </source>
</reference>
<evidence type="ECO:0000256" key="2">
    <source>
        <dbReference type="ARBA" id="ARBA00022723"/>
    </source>
</evidence>
<dbReference type="GO" id="GO:0019544">
    <property type="term" value="P:L-arginine catabolic process to L-glutamate"/>
    <property type="evidence" value="ECO:0007669"/>
    <property type="project" value="UniProtKB-UniRule"/>
</dbReference>
<dbReference type="PANTHER" id="PTHR15162:SF7">
    <property type="entry name" value="SUCCINYLGLUTAMATE DESUCCINYLASE"/>
    <property type="match status" value="1"/>
</dbReference>
<keyword evidence="1 5" id="KW-0056">Arginine metabolism</keyword>
<feature type="binding site" evidence="5">
    <location>
        <position position="158"/>
    </location>
    <ligand>
        <name>Zn(2+)</name>
        <dbReference type="ChEBI" id="CHEBI:29105"/>
    </ligand>
</feature>
<feature type="domain" description="Succinylglutamate desuccinylase/Aspartoacylase catalytic" evidence="8">
    <location>
        <begin position="49"/>
        <end position="246"/>
    </location>
</feature>
<dbReference type="EMBL" id="RJUL01000002">
    <property type="protein sequence ID" value="ROQ29691.1"/>
    <property type="molecule type" value="Genomic_DNA"/>
</dbReference>
<dbReference type="RefSeq" id="WP_123420637.1">
    <property type="nucleotide sequence ID" value="NZ_RJUL01000002.1"/>
</dbReference>
<evidence type="ECO:0000313" key="10">
    <source>
        <dbReference type="Proteomes" id="UP000268033"/>
    </source>
</evidence>
<comment type="similarity">
    <text evidence="5">Belongs to the AspA/AstE family. Succinylglutamate desuccinylase subfamily.</text>
</comment>
<evidence type="ECO:0000259" key="8">
    <source>
        <dbReference type="Pfam" id="PF24827"/>
    </source>
</evidence>
<evidence type="ECO:0000256" key="5">
    <source>
        <dbReference type="HAMAP-Rule" id="MF_00767"/>
    </source>
</evidence>
<keyword evidence="4 5" id="KW-0862">Zinc</keyword>
<evidence type="ECO:0000259" key="7">
    <source>
        <dbReference type="Pfam" id="PF04952"/>
    </source>
</evidence>
<keyword evidence="10" id="KW-1185">Reference proteome</keyword>
<dbReference type="CDD" id="cd03855">
    <property type="entry name" value="M14_ASTE"/>
    <property type="match status" value="1"/>
</dbReference>
<comment type="function">
    <text evidence="5">Transforms N(2)-succinylglutamate into succinate and glutamate.</text>
</comment>
<accession>A0A3N1PRF5</accession>